<dbReference type="GO" id="GO:0016747">
    <property type="term" value="F:acyltransferase activity, transferring groups other than amino-acyl groups"/>
    <property type="evidence" value="ECO:0007669"/>
    <property type="project" value="InterPro"/>
</dbReference>
<sequence length="167" mass="18757">MKPPFLITTLNKAHDRNAFYSGSEMLDRYLKQQVTQDIRRNLTACFVALNNEKQIAGYYTLSSASIALDALPESLIKQLPRYTSLPAARMGRLAVAKTYQGMGLGATLLTDAIMRAKQLNREIGMYALLVDAKDEHAAMFYLHHGFIRFTNSPQTLFLPLSQISLQN</sequence>
<reference evidence="7" key="1">
    <citation type="submission" date="2005-08" db="EMBL/GenBank/DDBJ databases">
        <title>Complete sequence of Chlorobium chlorochromatii CaD3.</title>
        <authorList>
            <person name="Copeland A."/>
            <person name="Lucas S."/>
            <person name="Lapidus A."/>
            <person name="Barry K."/>
            <person name="Detter J.C."/>
            <person name="Glavina T."/>
            <person name="Hammon N."/>
            <person name="Israni S."/>
            <person name="Pitluck S."/>
            <person name="Bryant D."/>
            <person name="Schmutz J."/>
            <person name="Larimer F."/>
            <person name="Land M."/>
            <person name="Kyrpides N."/>
            <person name="Ivanova N."/>
            <person name="Richardson P."/>
        </authorList>
    </citation>
    <scope>NUCLEOTIDE SEQUENCE [LARGE SCALE GENOMIC DNA]</scope>
    <source>
        <strain evidence="7">CaD3</strain>
    </source>
</reference>
<accession>Q3AR41</accession>
<dbReference type="AlphaFoldDB" id="Q3AR41"/>
<dbReference type="InterPro" id="IPR016181">
    <property type="entry name" value="Acyl_CoA_acyltransferase"/>
</dbReference>
<feature type="domain" description="N-acetyltransferase" evidence="6">
    <location>
        <begin position="25"/>
        <end position="167"/>
    </location>
</feature>
<dbReference type="HOGENOM" id="CLU_101288_3_0_10"/>
<dbReference type="CDD" id="cd04301">
    <property type="entry name" value="NAT_SF"/>
    <property type="match status" value="1"/>
</dbReference>
<evidence type="ECO:0000256" key="5">
    <source>
        <dbReference type="ARBA" id="ARBA00049880"/>
    </source>
</evidence>
<dbReference type="PROSITE" id="PS51186">
    <property type="entry name" value="GNAT"/>
    <property type="match status" value="1"/>
</dbReference>
<dbReference type="PANTHER" id="PTHR36449:SF1">
    <property type="entry name" value="ACETYLTRANSFERASE"/>
    <property type="match status" value="1"/>
</dbReference>
<keyword evidence="3" id="KW-0808">Transferase</keyword>
<proteinExistence type="predicted"/>
<protein>
    <recommendedName>
        <fullName evidence="6">N-acetyltransferase domain-containing protein</fullName>
    </recommendedName>
</protein>
<name>Q3AR41_CHLCH</name>
<dbReference type="SUPFAM" id="SSF55729">
    <property type="entry name" value="Acyl-CoA N-acyltransferases (Nat)"/>
    <property type="match status" value="1"/>
</dbReference>
<dbReference type="Pfam" id="PF13508">
    <property type="entry name" value="Acetyltransf_7"/>
    <property type="match status" value="1"/>
</dbReference>
<evidence type="ECO:0000256" key="1">
    <source>
        <dbReference type="ARBA" id="ARBA00022491"/>
    </source>
</evidence>
<keyword evidence="4" id="KW-0012">Acyltransferase</keyword>
<keyword evidence="1" id="KW-0678">Repressor</keyword>
<comment type="catalytic activity">
    <reaction evidence="5">
        <text>glycyl-tRNA(Gly) + acetyl-CoA = N-acetylglycyl-tRNA(Gly) + CoA + H(+)</text>
        <dbReference type="Rhea" id="RHEA:81867"/>
        <dbReference type="Rhea" id="RHEA-COMP:9683"/>
        <dbReference type="Rhea" id="RHEA-COMP:19766"/>
        <dbReference type="ChEBI" id="CHEBI:15378"/>
        <dbReference type="ChEBI" id="CHEBI:57287"/>
        <dbReference type="ChEBI" id="CHEBI:57288"/>
        <dbReference type="ChEBI" id="CHEBI:78522"/>
        <dbReference type="ChEBI" id="CHEBI:232036"/>
    </reaction>
</comment>
<dbReference type="STRING" id="340177.Cag_1273"/>
<organism evidence="7">
    <name type="scientific">Chlorobium chlorochromatii (strain CaD3)</name>
    <dbReference type="NCBI Taxonomy" id="340177"/>
    <lineage>
        <taxon>Bacteria</taxon>
        <taxon>Pseudomonadati</taxon>
        <taxon>Chlorobiota</taxon>
        <taxon>Chlorobiia</taxon>
        <taxon>Chlorobiales</taxon>
        <taxon>Chlorobiaceae</taxon>
        <taxon>Chlorobium/Pelodictyon group</taxon>
        <taxon>Chlorobium</taxon>
    </lineage>
</organism>
<evidence type="ECO:0000313" key="7">
    <source>
        <dbReference type="EMBL" id="ABB28534.1"/>
    </source>
</evidence>
<dbReference type="InterPro" id="IPR000182">
    <property type="entry name" value="GNAT_dom"/>
</dbReference>
<gene>
    <name evidence="7" type="ordered locus">Cag_1273</name>
</gene>
<evidence type="ECO:0000256" key="2">
    <source>
        <dbReference type="ARBA" id="ARBA00022649"/>
    </source>
</evidence>
<dbReference type="OrthoDB" id="9799147at2"/>
<evidence type="ECO:0000256" key="4">
    <source>
        <dbReference type="ARBA" id="ARBA00023315"/>
    </source>
</evidence>
<dbReference type="Gene3D" id="3.40.630.30">
    <property type="match status" value="1"/>
</dbReference>
<dbReference type="KEGG" id="cch:Cag_1273"/>
<dbReference type="PANTHER" id="PTHR36449">
    <property type="entry name" value="ACETYLTRANSFERASE-RELATED"/>
    <property type="match status" value="1"/>
</dbReference>
<evidence type="ECO:0000256" key="3">
    <source>
        <dbReference type="ARBA" id="ARBA00022679"/>
    </source>
</evidence>
<dbReference type="EMBL" id="CP000108">
    <property type="protein sequence ID" value="ABB28534.1"/>
    <property type="molecule type" value="Genomic_DNA"/>
</dbReference>
<evidence type="ECO:0000259" key="6">
    <source>
        <dbReference type="PROSITE" id="PS51186"/>
    </source>
</evidence>
<keyword evidence="2" id="KW-1277">Toxin-antitoxin system</keyword>
<dbReference type="eggNOG" id="COG0456">
    <property type="taxonomic scope" value="Bacteria"/>
</dbReference>